<dbReference type="RefSeq" id="XP_021720141.1">
    <property type="nucleotide sequence ID" value="XM_021864449.1"/>
</dbReference>
<dbReference type="Pfam" id="PF21230">
    <property type="entry name" value="Nakanori"/>
    <property type="match status" value="1"/>
</dbReference>
<dbReference type="PANTHER" id="PTHR36482">
    <property type="entry name" value="OSJNBA0024J22.15 PROTEIN"/>
    <property type="match status" value="1"/>
</dbReference>
<dbReference type="OrthoDB" id="1730395at2759"/>
<protein>
    <recommendedName>
        <fullName evidence="3">Jasmonate-induced protein</fullName>
    </recommendedName>
</protein>
<dbReference type="AlphaFoldDB" id="A0A803KQ61"/>
<proteinExistence type="predicted"/>
<reference evidence="1" key="2">
    <citation type="submission" date="2021-03" db="UniProtKB">
        <authorList>
            <consortium name="EnsemblPlants"/>
        </authorList>
    </citation>
    <scope>IDENTIFICATION</scope>
</reference>
<dbReference type="InterPro" id="IPR053085">
    <property type="entry name" value="Jasmonate-induced_protein"/>
</dbReference>
<dbReference type="GeneID" id="110687806"/>
<gene>
    <name evidence="1" type="primary">LOC110687806</name>
</gene>
<keyword evidence="2" id="KW-1185">Reference proteome</keyword>
<dbReference type="PANTHER" id="PTHR36482:SF6">
    <property type="entry name" value="JASMONATE-INDUCED PROTEIN HOMOLOG"/>
    <property type="match status" value="1"/>
</dbReference>
<evidence type="ECO:0000313" key="1">
    <source>
        <dbReference type="EnsemblPlants" id="AUR62001167-RA:cds"/>
    </source>
</evidence>
<dbReference type="OMA" id="MRNNAFI"/>
<organism evidence="1 2">
    <name type="scientific">Chenopodium quinoa</name>
    <name type="common">Quinoa</name>
    <dbReference type="NCBI Taxonomy" id="63459"/>
    <lineage>
        <taxon>Eukaryota</taxon>
        <taxon>Viridiplantae</taxon>
        <taxon>Streptophyta</taxon>
        <taxon>Embryophyta</taxon>
        <taxon>Tracheophyta</taxon>
        <taxon>Spermatophyta</taxon>
        <taxon>Magnoliopsida</taxon>
        <taxon>eudicotyledons</taxon>
        <taxon>Gunneridae</taxon>
        <taxon>Pentapetalae</taxon>
        <taxon>Caryophyllales</taxon>
        <taxon>Chenopodiaceae</taxon>
        <taxon>Chenopodioideae</taxon>
        <taxon>Atripliceae</taxon>
        <taxon>Chenopodium</taxon>
    </lineage>
</organism>
<dbReference type="KEGG" id="cqi:110687806"/>
<dbReference type="Proteomes" id="UP000596660">
    <property type="component" value="Unplaced"/>
</dbReference>
<accession>A0A803KQ61</accession>
<dbReference type="Gramene" id="AUR62001167-RA">
    <property type="protein sequence ID" value="AUR62001167-RA:cds"/>
    <property type="gene ID" value="AUR62001167"/>
</dbReference>
<evidence type="ECO:0000313" key="2">
    <source>
        <dbReference type="Proteomes" id="UP000596660"/>
    </source>
</evidence>
<reference evidence="1" key="1">
    <citation type="journal article" date="2017" name="Nature">
        <title>The genome of Chenopodium quinoa.</title>
        <authorList>
            <person name="Jarvis D.E."/>
            <person name="Ho Y.S."/>
            <person name="Lightfoot D.J."/>
            <person name="Schmoeckel S.M."/>
            <person name="Li B."/>
            <person name="Borm T.J.A."/>
            <person name="Ohyanagi H."/>
            <person name="Mineta K."/>
            <person name="Michell C.T."/>
            <person name="Saber N."/>
            <person name="Kharbatia N.M."/>
            <person name="Rupper R.R."/>
            <person name="Sharp A.R."/>
            <person name="Dally N."/>
            <person name="Boughton B.A."/>
            <person name="Woo Y.H."/>
            <person name="Gao G."/>
            <person name="Schijlen E.G.W.M."/>
            <person name="Guo X."/>
            <person name="Momin A.A."/>
            <person name="Negrao S."/>
            <person name="Al-Babili S."/>
            <person name="Gehring C."/>
            <person name="Roessner U."/>
            <person name="Jung C."/>
            <person name="Murphy K."/>
            <person name="Arold S.T."/>
            <person name="Gojobori T."/>
            <person name="van der Linden C.G."/>
            <person name="van Loo E.N."/>
            <person name="Jellen E.N."/>
            <person name="Maughan P.J."/>
            <person name="Tester M."/>
        </authorList>
    </citation>
    <scope>NUCLEOTIDE SEQUENCE [LARGE SCALE GENOMIC DNA]</scope>
    <source>
        <strain evidence="1">cv. PI 614886</strain>
    </source>
</reference>
<dbReference type="EnsemblPlants" id="AUR62001167-RA">
    <property type="protein sequence ID" value="AUR62001167-RA:cds"/>
    <property type="gene ID" value="AUR62001167"/>
</dbReference>
<sequence length="193" mass="20527">MASAQEAIVMNDAEKAVVEKMVEVAKSIGTTEKDMAVDAKNMQQNSAVVAMTNSTFASINFSNSHNWFGQITGSYPGVITKGSHATFTHKADAKNGSKGAVVYMGTNKEGMPCGWLLAWYAPIDPSPSTRNKVYVTCGKAANFDNVNWNQVQTKLDASADLVNYYDSTTKTAIHANIQPGANFASVGASFGAV</sequence>
<name>A0A803KQ61_CHEQI</name>
<dbReference type="RefSeq" id="XP_021720142.1">
    <property type="nucleotide sequence ID" value="XM_021864450.1"/>
</dbReference>
<dbReference type="InterPro" id="IPR049065">
    <property type="entry name" value="Nakanori"/>
</dbReference>
<evidence type="ECO:0008006" key="3">
    <source>
        <dbReference type="Google" id="ProtNLM"/>
    </source>
</evidence>